<dbReference type="EMBL" id="JACHOO010000002">
    <property type="protein sequence ID" value="MBB5751701.1"/>
    <property type="molecule type" value="Genomic_DNA"/>
</dbReference>
<evidence type="ECO:0000256" key="11">
    <source>
        <dbReference type="ARBA" id="ARBA00023268"/>
    </source>
</evidence>
<dbReference type="Gene3D" id="1.10.3810.10">
    <property type="entry name" value="Biosynthetic peptidoglycan transglycosylase-like"/>
    <property type="match status" value="1"/>
</dbReference>
<evidence type="ECO:0000256" key="5">
    <source>
        <dbReference type="ARBA" id="ARBA00022670"/>
    </source>
</evidence>
<dbReference type="GO" id="GO:0006508">
    <property type="term" value="P:proteolysis"/>
    <property type="evidence" value="ECO:0007669"/>
    <property type="project" value="UniProtKB-KW"/>
</dbReference>
<evidence type="ECO:0000256" key="6">
    <source>
        <dbReference type="ARBA" id="ARBA00022676"/>
    </source>
</evidence>
<evidence type="ECO:0000313" key="19">
    <source>
        <dbReference type="Proteomes" id="UP000523821"/>
    </source>
</evidence>
<sequence>MRAFLKRILEAGRRLTGGNARPSDAASPQSAEPAAPRPGKPWFRGPLIRPIEIDAWLDSSLYRVRTGLVQGIEAASRFARRFRVSGPLRAPVELLGDALSLGAIGSVGVLALAMPAFEATRTDWLAQSDYSVTFLDRYGNEIGKRGIRLSDNVPLEQMPDQLIKATLATEDRRFFTHFGIDPLGTIRALVQNLQADGVVQGGSSITQQLAKNLFLSNERTFERKIKEAFLAVWLEWNLTKPEILKLYLDRAYMGGGNFGAAAAAEFYFGKSVRDLTLAESAMLAGLYKAPARYAPHVNLPAARARANEVLTNLVQAGFMTEGQVMSARRHPATAIRATEGASPDFFLDWAFDEVKKVVKSGDRPLIVKTTIDMNLQGAAEEAVLSSLRESGERFRVKQGAMVAADPDGAVRAMVGGRDYGESQFNRAVAALRQPGSSFKPFVYATAMMNGYTPKSVVLDAPISIGNWSPQNYGRSYSGNITLTTALVKSINTVPVRLAQALGRDKIIETAHRMGITSELKITRALPLGVAEVSVLDMTGAYAAFANGGLRAKPYPFTQIVTSDGKVLYDHARDEPPPARVLTEEAAAAMNSILVQVPEWGTGRQAKLDGIRTAGKTGTTNAYRDAWFVGFTGNYVAGVWFGNDDFTSSDKLTGGALPAATWKKFMTYAHSGIELKPIPYIEGGPTDGERPEVPVAIAGGARPLTLSAATARRLGEIERLLEAAPPLTPAAGAPPREASAQPPALVAGGPDTPASP</sequence>
<evidence type="ECO:0000259" key="17">
    <source>
        <dbReference type="Pfam" id="PF00912"/>
    </source>
</evidence>
<evidence type="ECO:0000256" key="10">
    <source>
        <dbReference type="ARBA" id="ARBA00022984"/>
    </source>
</evidence>
<evidence type="ECO:0000256" key="14">
    <source>
        <dbReference type="ARBA" id="ARBA00049902"/>
    </source>
</evidence>
<dbReference type="InterPro" id="IPR001460">
    <property type="entry name" value="PCN-bd_Tpept"/>
</dbReference>
<dbReference type="GO" id="GO:0071555">
    <property type="term" value="P:cell wall organization"/>
    <property type="evidence" value="ECO:0007669"/>
    <property type="project" value="UniProtKB-KW"/>
</dbReference>
<comment type="similarity">
    <text evidence="2">In the C-terminal section; belongs to the transpeptidase family.</text>
</comment>
<feature type="region of interest" description="Disordered" evidence="15">
    <location>
        <begin position="16"/>
        <end position="41"/>
    </location>
</feature>
<keyword evidence="12" id="KW-0961">Cell wall biogenesis/degradation</keyword>
<dbReference type="Proteomes" id="UP000523821">
    <property type="component" value="Unassembled WGS sequence"/>
</dbReference>
<keyword evidence="8 18" id="KW-0378">Hydrolase</keyword>
<feature type="domain" description="Penicillin-binding protein transpeptidase" evidence="16">
    <location>
        <begin position="399"/>
        <end position="631"/>
    </location>
</feature>
<dbReference type="GO" id="GO:0008955">
    <property type="term" value="F:peptidoglycan glycosyltransferase activity"/>
    <property type="evidence" value="ECO:0007669"/>
    <property type="project" value="UniProtKB-EC"/>
</dbReference>
<evidence type="ECO:0000256" key="15">
    <source>
        <dbReference type="SAM" id="MobiDB-lite"/>
    </source>
</evidence>
<dbReference type="GO" id="GO:0008360">
    <property type="term" value="P:regulation of cell shape"/>
    <property type="evidence" value="ECO:0007669"/>
    <property type="project" value="UniProtKB-KW"/>
</dbReference>
<dbReference type="Gene3D" id="3.40.710.10">
    <property type="entry name" value="DD-peptidase/beta-lactamase superfamily"/>
    <property type="match status" value="1"/>
</dbReference>
<organism evidence="18 19">
    <name type="scientific">Prosthecomicrobium pneumaticum</name>
    <dbReference type="NCBI Taxonomy" id="81895"/>
    <lineage>
        <taxon>Bacteria</taxon>
        <taxon>Pseudomonadati</taxon>
        <taxon>Pseudomonadota</taxon>
        <taxon>Alphaproteobacteria</taxon>
        <taxon>Hyphomicrobiales</taxon>
        <taxon>Kaistiaceae</taxon>
        <taxon>Prosthecomicrobium</taxon>
    </lineage>
</organism>
<keyword evidence="7 18" id="KW-0808">Transferase</keyword>
<feature type="domain" description="Glycosyl transferase family 51" evidence="17">
    <location>
        <begin position="150"/>
        <end position="313"/>
    </location>
</feature>
<keyword evidence="10" id="KW-0573">Peptidoglycan synthesis</keyword>
<dbReference type="InterPro" id="IPR050396">
    <property type="entry name" value="Glycosyltr_51/Transpeptidase"/>
</dbReference>
<dbReference type="GO" id="GO:0030288">
    <property type="term" value="C:outer membrane-bounded periplasmic space"/>
    <property type="evidence" value="ECO:0007669"/>
    <property type="project" value="TreeGrafter"/>
</dbReference>
<accession>A0A7W9CUD7</accession>
<comment type="caution">
    <text evidence="18">The sequence shown here is derived from an EMBL/GenBank/DDBJ whole genome shotgun (WGS) entry which is preliminary data.</text>
</comment>
<dbReference type="GO" id="GO:0009002">
    <property type="term" value="F:serine-type D-Ala-D-Ala carboxypeptidase activity"/>
    <property type="evidence" value="ECO:0007669"/>
    <property type="project" value="UniProtKB-EC"/>
</dbReference>
<comment type="catalytic activity">
    <reaction evidence="14">
        <text>[GlcNAc-(1-&gt;4)-Mur2Ac(oyl-L-Ala-gamma-D-Glu-L-Lys-D-Ala-D-Ala)](n)-di-trans,octa-cis-undecaprenyl diphosphate + beta-D-GlcNAc-(1-&gt;4)-Mur2Ac(oyl-L-Ala-gamma-D-Glu-L-Lys-D-Ala-D-Ala)-di-trans,octa-cis-undecaprenyl diphosphate = [GlcNAc-(1-&gt;4)-Mur2Ac(oyl-L-Ala-gamma-D-Glu-L-Lys-D-Ala-D-Ala)](n+1)-di-trans,octa-cis-undecaprenyl diphosphate + di-trans,octa-cis-undecaprenyl diphosphate + H(+)</text>
        <dbReference type="Rhea" id="RHEA:23708"/>
        <dbReference type="Rhea" id="RHEA-COMP:9602"/>
        <dbReference type="Rhea" id="RHEA-COMP:9603"/>
        <dbReference type="ChEBI" id="CHEBI:15378"/>
        <dbReference type="ChEBI" id="CHEBI:58405"/>
        <dbReference type="ChEBI" id="CHEBI:60033"/>
        <dbReference type="ChEBI" id="CHEBI:78435"/>
        <dbReference type="EC" id="2.4.99.28"/>
    </reaction>
</comment>
<comment type="similarity">
    <text evidence="3">In the N-terminal section; belongs to the glycosyltransferase 51 family.</text>
</comment>
<evidence type="ECO:0000256" key="13">
    <source>
        <dbReference type="ARBA" id="ARBA00034000"/>
    </source>
</evidence>
<dbReference type="PANTHER" id="PTHR32282">
    <property type="entry name" value="BINDING PROTEIN TRANSPEPTIDASE, PUTATIVE-RELATED"/>
    <property type="match status" value="1"/>
</dbReference>
<dbReference type="InterPro" id="IPR001264">
    <property type="entry name" value="Glyco_trans_51"/>
</dbReference>
<dbReference type="SUPFAM" id="SSF53955">
    <property type="entry name" value="Lysozyme-like"/>
    <property type="match status" value="1"/>
</dbReference>
<evidence type="ECO:0000256" key="1">
    <source>
        <dbReference type="ARBA" id="ARBA00004752"/>
    </source>
</evidence>
<keyword evidence="9" id="KW-0133">Cell shape</keyword>
<name>A0A7W9CUD7_9HYPH</name>
<feature type="compositionally biased region" description="Low complexity" evidence="15">
    <location>
        <begin position="22"/>
        <end position="34"/>
    </location>
</feature>
<keyword evidence="6 18" id="KW-0328">Glycosyltransferase</keyword>
<evidence type="ECO:0000256" key="4">
    <source>
        <dbReference type="ARBA" id="ARBA00022645"/>
    </source>
</evidence>
<evidence type="ECO:0000256" key="8">
    <source>
        <dbReference type="ARBA" id="ARBA00022801"/>
    </source>
</evidence>
<gene>
    <name evidence="18" type="ORF">GGQ63_000753</name>
</gene>
<evidence type="ECO:0000256" key="2">
    <source>
        <dbReference type="ARBA" id="ARBA00007090"/>
    </source>
</evidence>
<proteinExistence type="inferred from homology"/>
<dbReference type="Pfam" id="PF00912">
    <property type="entry name" value="Transgly"/>
    <property type="match status" value="1"/>
</dbReference>
<dbReference type="PANTHER" id="PTHR32282:SF33">
    <property type="entry name" value="PEPTIDOGLYCAN GLYCOSYLTRANSFERASE"/>
    <property type="match status" value="1"/>
</dbReference>
<comment type="pathway">
    <text evidence="1">Cell wall biogenesis; peptidoglycan biosynthesis.</text>
</comment>
<dbReference type="NCBIfam" id="TIGR02074">
    <property type="entry name" value="PBP_1a_fam"/>
    <property type="match status" value="1"/>
</dbReference>
<evidence type="ECO:0000259" key="16">
    <source>
        <dbReference type="Pfam" id="PF00905"/>
    </source>
</evidence>
<keyword evidence="4" id="KW-0121">Carboxypeptidase</keyword>
<dbReference type="UniPathway" id="UPA00219"/>
<evidence type="ECO:0000256" key="3">
    <source>
        <dbReference type="ARBA" id="ARBA00007739"/>
    </source>
</evidence>
<dbReference type="GO" id="GO:0009252">
    <property type="term" value="P:peptidoglycan biosynthetic process"/>
    <property type="evidence" value="ECO:0007669"/>
    <property type="project" value="UniProtKB-UniPathway"/>
</dbReference>
<protein>
    <submittedName>
        <fullName evidence="18">Penicillin-binding protein 1A</fullName>
        <ecNumber evidence="18">2.4.1.-</ecNumber>
        <ecNumber evidence="18">3.4.-.-</ecNumber>
    </submittedName>
</protein>
<keyword evidence="5" id="KW-0645">Protease</keyword>
<dbReference type="AlphaFoldDB" id="A0A7W9CUD7"/>
<dbReference type="InterPro" id="IPR036950">
    <property type="entry name" value="PBP_transglycosylase"/>
</dbReference>
<dbReference type="GO" id="GO:0008658">
    <property type="term" value="F:penicillin binding"/>
    <property type="evidence" value="ECO:0007669"/>
    <property type="project" value="InterPro"/>
</dbReference>
<feature type="compositionally biased region" description="Low complexity" evidence="15">
    <location>
        <begin position="724"/>
        <end position="734"/>
    </location>
</feature>
<keyword evidence="19" id="KW-1185">Reference proteome</keyword>
<evidence type="ECO:0000256" key="9">
    <source>
        <dbReference type="ARBA" id="ARBA00022960"/>
    </source>
</evidence>
<comment type="catalytic activity">
    <reaction evidence="13">
        <text>Preferential cleavage: (Ac)2-L-Lys-D-Ala-|-D-Ala. Also transpeptidation of peptidyl-alanyl moieties that are N-acyl substituents of D-alanine.</text>
        <dbReference type="EC" id="3.4.16.4"/>
    </reaction>
</comment>
<reference evidence="18 19" key="1">
    <citation type="submission" date="2020-08" db="EMBL/GenBank/DDBJ databases">
        <title>Genomic Encyclopedia of Type Strains, Phase IV (KMG-IV): sequencing the most valuable type-strain genomes for metagenomic binning, comparative biology and taxonomic classification.</title>
        <authorList>
            <person name="Goeker M."/>
        </authorList>
    </citation>
    <scope>NUCLEOTIDE SEQUENCE [LARGE SCALE GENOMIC DNA]</scope>
    <source>
        <strain evidence="18 19">DSM 16268</strain>
    </source>
</reference>
<dbReference type="SUPFAM" id="SSF56601">
    <property type="entry name" value="beta-lactamase/transpeptidase-like"/>
    <property type="match status" value="1"/>
</dbReference>
<dbReference type="EC" id="2.4.1.-" evidence="18"/>
<dbReference type="InterPro" id="IPR023346">
    <property type="entry name" value="Lysozyme-like_dom_sf"/>
</dbReference>
<dbReference type="FunFam" id="1.10.3810.10:FF:000001">
    <property type="entry name" value="Penicillin-binding protein 1A"/>
    <property type="match status" value="1"/>
</dbReference>
<evidence type="ECO:0000256" key="12">
    <source>
        <dbReference type="ARBA" id="ARBA00023316"/>
    </source>
</evidence>
<dbReference type="EC" id="3.4.-.-" evidence="18"/>
<evidence type="ECO:0000313" key="18">
    <source>
        <dbReference type="EMBL" id="MBB5751701.1"/>
    </source>
</evidence>
<keyword evidence="11" id="KW-0511">Multifunctional enzyme</keyword>
<dbReference type="InterPro" id="IPR012338">
    <property type="entry name" value="Beta-lactam/transpept-like"/>
</dbReference>
<evidence type="ECO:0000256" key="7">
    <source>
        <dbReference type="ARBA" id="ARBA00022679"/>
    </source>
</evidence>
<dbReference type="Pfam" id="PF00905">
    <property type="entry name" value="Transpeptidase"/>
    <property type="match status" value="1"/>
</dbReference>
<feature type="region of interest" description="Disordered" evidence="15">
    <location>
        <begin position="724"/>
        <end position="755"/>
    </location>
</feature>